<dbReference type="CTD" id="339501"/>
<evidence type="ECO:0000259" key="8">
    <source>
        <dbReference type="PROSITE" id="PS50240"/>
    </source>
</evidence>
<feature type="region of interest" description="Disordered" evidence="7">
    <location>
        <begin position="1"/>
        <end position="172"/>
    </location>
</feature>
<dbReference type="PANTHER" id="PTHR24250">
    <property type="entry name" value="CHYMOTRYPSIN-RELATED"/>
    <property type="match status" value="1"/>
</dbReference>
<dbReference type="CDD" id="cd00190">
    <property type="entry name" value="Tryp_SPc"/>
    <property type="match status" value="1"/>
</dbReference>
<dbReference type="PROSITE" id="PS00134">
    <property type="entry name" value="TRYPSIN_HIS"/>
    <property type="match status" value="1"/>
</dbReference>
<evidence type="ECO:0000256" key="7">
    <source>
        <dbReference type="SAM" id="MobiDB-lite"/>
    </source>
</evidence>
<keyword evidence="9" id="KW-1185">Reference proteome</keyword>
<dbReference type="GO" id="GO:0006508">
    <property type="term" value="P:proteolysis"/>
    <property type="evidence" value="ECO:0007669"/>
    <property type="project" value="UniProtKB-KW"/>
</dbReference>
<evidence type="ECO:0000256" key="4">
    <source>
        <dbReference type="ARBA" id="ARBA00054350"/>
    </source>
</evidence>
<dbReference type="AlphaFoldDB" id="A0A2Y9IFF0"/>
<dbReference type="PANTHER" id="PTHR24250:SF30">
    <property type="entry name" value="SERINE PROTEASE 38"/>
    <property type="match status" value="1"/>
</dbReference>
<sequence length="487" mass="52259">MGTLSSKVSGSSLLTTAQTRVFPPAPPAKPLAPGHRRHRCRAGRPRGAARVTRSERASAELATAGRSGNTAAPSPTAPTGEEARGAWSKGGQKGPTVTPPMVGQQPGAQGPAGHLQGSSARQWHPGGRSGPAGRRMRPPTRSAATVCPKRKAALSPSWPPPPSDSRAAPGASPPAAPRLLLLLLLLPPAPAAAMAHRRPRSQGGAWSPDVACGHRYIQGKILGGADALERRWPWQVSVHYRGFHVCGGSIIDEYWVLSAAHCFDRDKNMEAFDIYVGLVDLRLAGSHTQWFEVNKVIVHPTYEAYHPVGGDVALVQLKSRILFSDSVLPVCIASPDVNLHNATCWSTGWGLVSPQGHVPNKLQEVQTPLISLPLCQLLYGHLSYIMLDMLCAGDIRDMRTVCEGDSGGPLVCEFNHTWLQVGIVSWGRGCMYPMYPAVYARVSYFSKWIHYHMEHTPPPSQPLPALARVLGVSVSVPVALLAVLPML</sequence>
<keyword evidence="6 10" id="KW-0645">Protease</keyword>
<feature type="compositionally biased region" description="Low complexity" evidence="7">
    <location>
        <begin position="99"/>
        <end position="117"/>
    </location>
</feature>
<feature type="compositionally biased region" description="Basic residues" evidence="7">
    <location>
        <begin position="34"/>
        <end position="44"/>
    </location>
</feature>
<evidence type="ECO:0000256" key="1">
    <source>
        <dbReference type="ARBA" id="ARBA00011881"/>
    </source>
</evidence>
<proteinExistence type="predicted"/>
<dbReference type="InterPro" id="IPR018114">
    <property type="entry name" value="TRYPSIN_HIS"/>
</dbReference>
<dbReference type="KEGG" id="elk:111139418"/>
<evidence type="ECO:0000256" key="2">
    <source>
        <dbReference type="ARBA" id="ARBA00023157"/>
    </source>
</evidence>
<dbReference type="FunFam" id="2.40.10.10:FF:000039">
    <property type="entry name" value="Brain-specific serine protease 4"/>
    <property type="match status" value="1"/>
</dbReference>
<evidence type="ECO:0000256" key="3">
    <source>
        <dbReference type="ARBA" id="ARBA00050838"/>
    </source>
</evidence>
<keyword evidence="2" id="KW-1015">Disulfide bond</keyword>
<protein>
    <recommendedName>
        <fullName evidence="5">tryptase</fullName>
        <ecNumber evidence="5">3.4.21.59</ecNumber>
    </recommendedName>
</protein>
<comment type="subunit">
    <text evidence="1">Homotetramer.</text>
</comment>
<dbReference type="STRING" id="391180.A0A2Y9IFF0"/>
<dbReference type="InterPro" id="IPR009003">
    <property type="entry name" value="Peptidase_S1_PA"/>
</dbReference>
<gene>
    <name evidence="10" type="primary">LOC111139418</name>
</gene>
<keyword evidence="6" id="KW-0720">Serine protease</keyword>
<organism evidence="9 10">
    <name type="scientific">Enhydra lutris kenyoni</name>
    <name type="common">northern sea otter</name>
    <dbReference type="NCBI Taxonomy" id="391180"/>
    <lineage>
        <taxon>Eukaryota</taxon>
        <taxon>Metazoa</taxon>
        <taxon>Chordata</taxon>
        <taxon>Craniata</taxon>
        <taxon>Vertebrata</taxon>
        <taxon>Euteleostomi</taxon>
        <taxon>Mammalia</taxon>
        <taxon>Eutheria</taxon>
        <taxon>Laurasiatheria</taxon>
        <taxon>Carnivora</taxon>
        <taxon>Caniformia</taxon>
        <taxon>Musteloidea</taxon>
        <taxon>Mustelidae</taxon>
        <taxon>Lutrinae</taxon>
        <taxon>Enhydra</taxon>
    </lineage>
</organism>
<evidence type="ECO:0000256" key="5">
    <source>
        <dbReference type="ARBA" id="ARBA00066748"/>
    </source>
</evidence>
<feature type="compositionally biased region" description="Polar residues" evidence="7">
    <location>
        <begin position="1"/>
        <end position="19"/>
    </location>
</feature>
<dbReference type="GeneID" id="111139418"/>
<dbReference type="InterPro" id="IPR001254">
    <property type="entry name" value="Trypsin_dom"/>
</dbReference>
<reference evidence="10" key="1">
    <citation type="submission" date="2025-08" db="UniProtKB">
        <authorList>
            <consortium name="RefSeq"/>
        </authorList>
    </citation>
    <scope>IDENTIFICATION</scope>
    <source>
        <tissue evidence="10">Blood</tissue>
    </source>
</reference>
<dbReference type="PROSITE" id="PS50240">
    <property type="entry name" value="TRYPSIN_DOM"/>
    <property type="match status" value="1"/>
</dbReference>
<dbReference type="InterPro" id="IPR043504">
    <property type="entry name" value="Peptidase_S1_PA_chymotrypsin"/>
</dbReference>
<evidence type="ECO:0000313" key="9">
    <source>
        <dbReference type="Proteomes" id="UP000248482"/>
    </source>
</evidence>
<comment type="catalytic activity">
    <reaction evidence="3">
        <text>Preferential cleavage: Arg-|-Xaa, Lys-|-Xaa, but with more restricted specificity than trypsin.</text>
        <dbReference type="EC" id="3.4.21.59"/>
    </reaction>
</comment>
<feature type="domain" description="Peptidase S1" evidence="8">
    <location>
        <begin position="221"/>
        <end position="454"/>
    </location>
</feature>
<evidence type="ECO:0000256" key="6">
    <source>
        <dbReference type="RuleBase" id="RU363034"/>
    </source>
</evidence>
<dbReference type="EC" id="3.4.21.59" evidence="5"/>
<dbReference type="Pfam" id="PF00089">
    <property type="entry name" value="Trypsin"/>
    <property type="match status" value="1"/>
</dbReference>
<dbReference type="OrthoDB" id="10002959at2759"/>
<dbReference type="InterPro" id="IPR033116">
    <property type="entry name" value="TRYPSIN_SER"/>
</dbReference>
<dbReference type="SMART" id="SM00020">
    <property type="entry name" value="Tryp_SPc"/>
    <property type="match status" value="1"/>
</dbReference>
<name>A0A2Y9IFF0_ENHLU</name>
<accession>A0A2Y9IFF0</accession>
<dbReference type="GO" id="GO:0004252">
    <property type="term" value="F:serine-type endopeptidase activity"/>
    <property type="evidence" value="ECO:0007669"/>
    <property type="project" value="UniProtKB-EC"/>
</dbReference>
<dbReference type="Proteomes" id="UP000248482">
    <property type="component" value="Unplaced"/>
</dbReference>
<evidence type="ECO:0000313" key="10">
    <source>
        <dbReference type="RefSeq" id="XP_022347373.1"/>
    </source>
</evidence>
<dbReference type="RefSeq" id="XP_022347373.1">
    <property type="nucleotide sequence ID" value="XM_022491665.1"/>
</dbReference>
<keyword evidence="6" id="KW-0378">Hydrolase</keyword>
<dbReference type="Gene3D" id="2.40.10.10">
    <property type="entry name" value="Trypsin-like serine proteases"/>
    <property type="match status" value="1"/>
</dbReference>
<dbReference type="SUPFAM" id="SSF50494">
    <property type="entry name" value="Trypsin-like serine proteases"/>
    <property type="match status" value="1"/>
</dbReference>
<dbReference type="InterPro" id="IPR001314">
    <property type="entry name" value="Peptidase_S1A"/>
</dbReference>
<dbReference type="PRINTS" id="PR00722">
    <property type="entry name" value="CHYMOTRYPSIN"/>
</dbReference>
<comment type="function">
    <text evidence="4">Tryptase is the major neutral protease present in mast cells and is secreted upon the coupled activation-degranulation response of this cell type.</text>
</comment>
<dbReference type="PROSITE" id="PS00135">
    <property type="entry name" value="TRYPSIN_SER"/>
    <property type="match status" value="1"/>
</dbReference>